<reference evidence="3 6" key="2">
    <citation type="submission" date="2020-07" db="EMBL/GenBank/DDBJ databases">
        <title>Halophilic bacteria isolated from french cheeses.</title>
        <authorList>
            <person name="Kothe C.I."/>
            <person name="Farah-Kraiem B."/>
            <person name="Renault P."/>
            <person name="Dridi B."/>
        </authorList>
    </citation>
    <scope>NUCLEOTIDE SEQUENCE [LARGE SCALE GENOMIC DNA]</scope>
    <source>
        <strain evidence="3 6">FME16</strain>
    </source>
</reference>
<organism evidence="4 5">
    <name type="scientific">Halomonas citrativorans</name>
    <dbReference type="NCBI Taxonomy" id="2742612"/>
    <lineage>
        <taxon>Bacteria</taxon>
        <taxon>Pseudomonadati</taxon>
        <taxon>Pseudomonadota</taxon>
        <taxon>Gammaproteobacteria</taxon>
        <taxon>Oceanospirillales</taxon>
        <taxon>Halomonadaceae</taxon>
        <taxon>Halomonas</taxon>
    </lineage>
</organism>
<dbReference type="Proteomes" id="UP000196331">
    <property type="component" value="Unassembled WGS sequence"/>
</dbReference>
<reference evidence="4 5" key="1">
    <citation type="submission" date="2017-02" db="EMBL/GenBank/DDBJ databases">
        <authorList>
            <person name="Dridi B."/>
        </authorList>
    </citation>
    <scope>NUCLEOTIDE SEQUENCE [LARGE SCALE GENOMIC DNA]</scope>
    <source>
        <strain evidence="4 5">JB380</strain>
    </source>
</reference>
<keyword evidence="1" id="KW-0472">Membrane</keyword>
<gene>
    <name evidence="4" type="ORF">CZ787_17890</name>
    <name evidence="3" type="ORF">EI163_10805</name>
</gene>
<dbReference type="AlphaFoldDB" id="A0A1R4I590"/>
<evidence type="ECO:0000259" key="2">
    <source>
        <dbReference type="Pfam" id="PF09990"/>
    </source>
</evidence>
<protein>
    <submittedName>
        <fullName evidence="3">DUF2231 domain-containing protein</fullName>
    </submittedName>
    <submittedName>
        <fullName evidence="4">Gll3326 protein</fullName>
    </submittedName>
</protein>
<feature type="transmembrane region" description="Helical" evidence="1">
    <location>
        <begin position="116"/>
        <end position="137"/>
    </location>
</feature>
<evidence type="ECO:0000313" key="5">
    <source>
        <dbReference type="Proteomes" id="UP000196331"/>
    </source>
</evidence>
<keyword evidence="1" id="KW-1133">Transmembrane helix</keyword>
<evidence type="ECO:0000256" key="1">
    <source>
        <dbReference type="SAM" id="Phobius"/>
    </source>
</evidence>
<feature type="domain" description="DUF2231" evidence="2">
    <location>
        <begin position="17"/>
        <end position="150"/>
    </location>
</feature>
<dbReference type="EMBL" id="FUKM01000059">
    <property type="protein sequence ID" value="SJN14985.1"/>
    <property type="molecule type" value="Genomic_DNA"/>
</dbReference>
<proteinExistence type="predicted"/>
<feature type="transmembrane region" description="Helical" evidence="1">
    <location>
        <begin position="20"/>
        <end position="44"/>
    </location>
</feature>
<evidence type="ECO:0000313" key="4">
    <source>
        <dbReference type="EMBL" id="SJN14985.1"/>
    </source>
</evidence>
<dbReference type="InterPro" id="IPR019251">
    <property type="entry name" value="DUF2231_TM"/>
</dbReference>
<dbReference type="RefSeq" id="WP_087111585.1">
    <property type="nucleotide sequence ID" value="NZ_FUKM01000059.1"/>
</dbReference>
<comment type="caution">
    <text evidence="4">The sequence shown here is derived from an EMBL/GenBank/DDBJ whole genome shotgun (WGS) entry which is preliminary data.</text>
</comment>
<feature type="transmembrane region" description="Helical" evidence="1">
    <location>
        <begin position="56"/>
        <end position="77"/>
    </location>
</feature>
<keyword evidence="1" id="KW-0812">Transmembrane</keyword>
<feature type="transmembrane region" description="Helical" evidence="1">
    <location>
        <begin position="89"/>
        <end position="110"/>
    </location>
</feature>
<dbReference type="Proteomes" id="UP000754821">
    <property type="component" value="Unassembled WGS sequence"/>
</dbReference>
<evidence type="ECO:0000313" key="6">
    <source>
        <dbReference type="Proteomes" id="UP000754821"/>
    </source>
</evidence>
<dbReference type="EMBL" id="RRZC01000010">
    <property type="protein sequence ID" value="MBE0404037.1"/>
    <property type="molecule type" value="Genomic_DNA"/>
</dbReference>
<keyword evidence="6" id="KW-1185">Reference proteome</keyword>
<evidence type="ECO:0000313" key="3">
    <source>
        <dbReference type="EMBL" id="MBE0404037.1"/>
    </source>
</evidence>
<dbReference type="Pfam" id="PF09990">
    <property type="entry name" value="DUF2231"/>
    <property type="match status" value="1"/>
</dbReference>
<sequence>MANSNRRNIKSRASISGHPLHPLMVHFPVAALMALVACDLGYWYTDDPFWLRVGLWLAGIGALGGWLASIAGTIDLVSVGQIRRLITGWSHAIVAVVMLSLASLNWLIRFSEPELVLPWGIAVSVVTAGLVALAGWLGGQLVYEHAVGVEVEE</sequence>
<name>A0A1R4I590_9GAMM</name>
<accession>A0A1R4I590</accession>
<dbReference type="OrthoDB" id="2873672at2"/>